<keyword evidence="2" id="KW-1185">Reference proteome</keyword>
<evidence type="ECO:0000313" key="1">
    <source>
        <dbReference type="EMBL" id="GAV01595.1"/>
    </source>
</evidence>
<dbReference type="Proteomes" id="UP000186922">
    <property type="component" value="Unassembled WGS sequence"/>
</dbReference>
<comment type="caution">
    <text evidence="1">The sequence shown here is derived from an EMBL/GenBank/DDBJ whole genome shotgun (WGS) entry which is preliminary data.</text>
</comment>
<accession>A0A1D1VIY2</accession>
<name>A0A1D1VIY2_RAMVA</name>
<dbReference type="AlphaFoldDB" id="A0A1D1VIY2"/>
<evidence type="ECO:0000313" key="2">
    <source>
        <dbReference type="Proteomes" id="UP000186922"/>
    </source>
</evidence>
<sequence>MVNACVSDGYFLTWFKDCGRPLEMKLVNCTLIIVELIPKLNWKSCGIAVEKMSVQLSGNH</sequence>
<dbReference type="EMBL" id="BDGG01000007">
    <property type="protein sequence ID" value="GAV01595.1"/>
    <property type="molecule type" value="Genomic_DNA"/>
</dbReference>
<gene>
    <name evidence="1" type="primary">RvY_12283-1</name>
    <name evidence="1" type="synonym">RvY_12283.1</name>
    <name evidence="1" type="ORF">RvY_12283</name>
</gene>
<proteinExistence type="predicted"/>
<protein>
    <submittedName>
        <fullName evidence="1">Uncharacterized protein</fullName>
    </submittedName>
</protein>
<reference evidence="1 2" key="1">
    <citation type="journal article" date="2016" name="Nat. Commun.">
        <title>Extremotolerant tardigrade genome and improved radiotolerance of human cultured cells by tardigrade-unique protein.</title>
        <authorList>
            <person name="Hashimoto T."/>
            <person name="Horikawa D.D."/>
            <person name="Saito Y."/>
            <person name="Kuwahara H."/>
            <person name="Kozuka-Hata H."/>
            <person name="Shin-I T."/>
            <person name="Minakuchi Y."/>
            <person name="Ohishi K."/>
            <person name="Motoyama A."/>
            <person name="Aizu T."/>
            <person name="Enomoto A."/>
            <person name="Kondo K."/>
            <person name="Tanaka S."/>
            <person name="Hara Y."/>
            <person name="Koshikawa S."/>
            <person name="Sagara H."/>
            <person name="Miura T."/>
            <person name="Yokobori S."/>
            <person name="Miyagawa K."/>
            <person name="Suzuki Y."/>
            <person name="Kubo T."/>
            <person name="Oyama M."/>
            <person name="Kohara Y."/>
            <person name="Fujiyama A."/>
            <person name="Arakawa K."/>
            <person name="Katayama T."/>
            <person name="Toyoda A."/>
            <person name="Kunieda T."/>
        </authorList>
    </citation>
    <scope>NUCLEOTIDE SEQUENCE [LARGE SCALE GENOMIC DNA]</scope>
    <source>
        <strain evidence="1 2">YOKOZUNA-1</strain>
    </source>
</reference>
<organism evidence="1 2">
    <name type="scientific">Ramazzottius varieornatus</name>
    <name type="common">Water bear</name>
    <name type="synonym">Tardigrade</name>
    <dbReference type="NCBI Taxonomy" id="947166"/>
    <lineage>
        <taxon>Eukaryota</taxon>
        <taxon>Metazoa</taxon>
        <taxon>Ecdysozoa</taxon>
        <taxon>Tardigrada</taxon>
        <taxon>Eutardigrada</taxon>
        <taxon>Parachela</taxon>
        <taxon>Hypsibioidea</taxon>
        <taxon>Ramazzottiidae</taxon>
        <taxon>Ramazzottius</taxon>
    </lineage>
</organism>